<dbReference type="KEGG" id="bmei:Spa11_01680"/>
<dbReference type="RefSeq" id="WP_145105498.1">
    <property type="nucleotide sequence ID" value="NZ_CP036349.1"/>
</dbReference>
<accession>A0A518K2G0</accession>
<dbReference type="Proteomes" id="UP000316426">
    <property type="component" value="Chromosome"/>
</dbReference>
<evidence type="ECO:0000313" key="3">
    <source>
        <dbReference type="Proteomes" id="UP000316426"/>
    </source>
</evidence>
<dbReference type="Gene3D" id="2.30.130.30">
    <property type="entry name" value="Hypothetical protein"/>
    <property type="match status" value="1"/>
</dbReference>
<dbReference type="Pfam" id="PF04266">
    <property type="entry name" value="ASCH"/>
    <property type="match status" value="1"/>
</dbReference>
<dbReference type="SUPFAM" id="SSF88697">
    <property type="entry name" value="PUA domain-like"/>
    <property type="match status" value="1"/>
</dbReference>
<name>A0A518K2G0_9BACT</name>
<feature type="domain" description="ASCH" evidence="1">
    <location>
        <begin position="2"/>
        <end position="95"/>
    </location>
</feature>
<protein>
    <submittedName>
        <fullName evidence="2">ASCH domain protein</fullName>
    </submittedName>
</protein>
<evidence type="ECO:0000259" key="1">
    <source>
        <dbReference type="SMART" id="SM01022"/>
    </source>
</evidence>
<dbReference type="SMART" id="SM01022">
    <property type="entry name" value="ASCH"/>
    <property type="match status" value="1"/>
</dbReference>
<dbReference type="AlphaFoldDB" id="A0A518K2G0"/>
<gene>
    <name evidence="2" type="ORF">Spa11_01680</name>
</gene>
<dbReference type="InterPro" id="IPR015947">
    <property type="entry name" value="PUA-like_sf"/>
</dbReference>
<reference evidence="2 3" key="1">
    <citation type="submission" date="2019-02" db="EMBL/GenBank/DDBJ databases">
        <title>Deep-cultivation of Planctomycetes and their phenomic and genomic characterization uncovers novel biology.</title>
        <authorList>
            <person name="Wiegand S."/>
            <person name="Jogler M."/>
            <person name="Boedeker C."/>
            <person name="Pinto D."/>
            <person name="Vollmers J."/>
            <person name="Rivas-Marin E."/>
            <person name="Kohn T."/>
            <person name="Peeters S.H."/>
            <person name="Heuer A."/>
            <person name="Rast P."/>
            <person name="Oberbeckmann S."/>
            <person name="Bunk B."/>
            <person name="Jeske O."/>
            <person name="Meyerdierks A."/>
            <person name="Storesund J.E."/>
            <person name="Kallscheuer N."/>
            <person name="Luecker S."/>
            <person name="Lage O.M."/>
            <person name="Pohl T."/>
            <person name="Merkel B.J."/>
            <person name="Hornburger P."/>
            <person name="Mueller R.-W."/>
            <person name="Bruemmer F."/>
            <person name="Labrenz M."/>
            <person name="Spormann A.M."/>
            <person name="Op den Camp H."/>
            <person name="Overmann J."/>
            <person name="Amann R."/>
            <person name="Jetten M.S.M."/>
            <person name="Mascher T."/>
            <person name="Medema M.H."/>
            <person name="Devos D.P."/>
            <person name="Kaster A.-K."/>
            <person name="Ovreas L."/>
            <person name="Rohde M."/>
            <person name="Galperin M.Y."/>
            <person name="Jogler C."/>
        </authorList>
    </citation>
    <scope>NUCLEOTIDE SEQUENCE [LARGE SCALE GENOMIC DNA]</scope>
    <source>
        <strain evidence="2 3">Spa11</strain>
    </source>
</reference>
<dbReference type="InterPro" id="IPR007374">
    <property type="entry name" value="ASCH_domain"/>
</dbReference>
<proteinExistence type="predicted"/>
<keyword evidence="3" id="KW-1185">Reference proteome</keyword>
<evidence type="ECO:0000313" key="2">
    <source>
        <dbReference type="EMBL" id="QDV71998.1"/>
    </source>
</evidence>
<dbReference type="EMBL" id="CP036349">
    <property type="protein sequence ID" value="QDV71998.1"/>
    <property type="molecule type" value="Genomic_DNA"/>
</dbReference>
<organism evidence="2 3">
    <name type="scientific">Botrimarina mediterranea</name>
    <dbReference type="NCBI Taxonomy" id="2528022"/>
    <lineage>
        <taxon>Bacteria</taxon>
        <taxon>Pseudomonadati</taxon>
        <taxon>Planctomycetota</taxon>
        <taxon>Planctomycetia</taxon>
        <taxon>Pirellulales</taxon>
        <taxon>Lacipirellulaceae</taxon>
        <taxon>Botrimarina</taxon>
    </lineage>
</organism>
<sequence>MLLFKRKFLPAIRCGEKTQTIRLWKHRMMRQGQRSYIPGVGAIRITVVEPVEIDSLTDEDAVPDGFATADALRVELRAIYGEQITAGYRAFRIGFVRESE</sequence>